<protein>
    <submittedName>
        <fullName evidence="1">Uncharacterized protein</fullName>
    </submittedName>
</protein>
<evidence type="ECO:0000313" key="1">
    <source>
        <dbReference type="EMBL" id="RGL08159.1"/>
    </source>
</evidence>
<organism evidence="1 2">
    <name type="scientific">Collinsella tanakaei</name>
    <dbReference type="NCBI Taxonomy" id="626935"/>
    <lineage>
        <taxon>Bacteria</taxon>
        <taxon>Bacillati</taxon>
        <taxon>Actinomycetota</taxon>
        <taxon>Coriobacteriia</taxon>
        <taxon>Coriobacteriales</taxon>
        <taxon>Coriobacteriaceae</taxon>
        <taxon>Collinsella</taxon>
    </lineage>
</organism>
<dbReference type="Proteomes" id="UP000260943">
    <property type="component" value="Unassembled WGS sequence"/>
</dbReference>
<sequence>MEFEIWNAPCWEAGVGPTRADAAAFATREQAEEAARRIAGEWPFASSLEVRAAFDKEELSVISTLMPSEPEVLGAADDAAPEDVESRAAGDPSSALLGTLGFTLPDGSPVAPDALIAEAFGEEWVDPRAAALVRTAVALHGAASPATGRSLRRLASDARLLEDGDLDLIASAVNALRADPRM</sequence>
<dbReference type="AlphaFoldDB" id="A0A3E4QPD6"/>
<reference evidence="1 2" key="1">
    <citation type="submission" date="2018-08" db="EMBL/GenBank/DDBJ databases">
        <title>A genome reference for cultivated species of the human gut microbiota.</title>
        <authorList>
            <person name="Zou Y."/>
            <person name="Xue W."/>
            <person name="Luo G."/>
        </authorList>
    </citation>
    <scope>NUCLEOTIDE SEQUENCE [LARGE SCALE GENOMIC DNA]</scope>
    <source>
        <strain evidence="1 2">TF08-14</strain>
    </source>
</reference>
<evidence type="ECO:0000313" key="2">
    <source>
        <dbReference type="Proteomes" id="UP000260943"/>
    </source>
</evidence>
<dbReference type="EMBL" id="QSRJ01000012">
    <property type="protein sequence ID" value="RGL08159.1"/>
    <property type="molecule type" value="Genomic_DNA"/>
</dbReference>
<gene>
    <name evidence="1" type="ORF">DXC81_09520</name>
</gene>
<comment type="caution">
    <text evidence="1">The sequence shown here is derived from an EMBL/GenBank/DDBJ whole genome shotgun (WGS) entry which is preliminary data.</text>
</comment>
<proteinExistence type="predicted"/>
<name>A0A3E4QPD6_9ACTN</name>
<accession>A0A3E4QPD6</accession>
<dbReference type="RefSeq" id="WP_117680180.1">
    <property type="nucleotide sequence ID" value="NZ_QSRJ01000012.1"/>
</dbReference>